<dbReference type="STRING" id="272635.gene:17577345"/>
<reference evidence="2 3" key="1">
    <citation type="journal article" date="2001" name="Nucleic Acids Res.">
        <title>The complete genome sequence of the murine respiratory pathogen Mycoplasma pulmonis.</title>
        <authorList>
            <person name="Chambaud I."/>
            <person name="Heilig R."/>
            <person name="Ferris S."/>
            <person name="Barbe V."/>
            <person name="Samson D."/>
            <person name="Galisson F."/>
            <person name="Moszer I."/>
            <person name="Dybvig K."/>
            <person name="Wroblewski H."/>
            <person name="Viari A."/>
            <person name="Rocha E.P.C."/>
            <person name="Blanchard A."/>
        </authorList>
    </citation>
    <scope>NUCLEOTIDE SEQUENCE [LARGE SCALE GENOMIC DNA]</scope>
    <source>
        <strain evidence="2 3">UAB CTIP</strain>
    </source>
</reference>
<dbReference type="KEGG" id="mpu:MYPU_7340"/>
<feature type="compositionally biased region" description="Polar residues" evidence="1">
    <location>
        <begin position="117"/>
        <end position="138"/>
    </location>
</feature>
<evidence type="ECO:0000313" key="3">
    <source>
        <dbReference type="Proteomes" id="UP000000528"/>
    </source>
</evidence>
<evidence type="ECO:0000256" key="1">
    <source>
        <dbReference type="SAM" id="MobiDB-lite"/>
    </source>
</evidence>
<feature type="compositionally biased region" description="Basic and acidic residues" evidence="1">
    <location>
        <begin position="139"/>
        <end position="159"/>
    </location>
</feature>
<keyword evidence="3" id="KW-1185">Reference proteome</keyword>
<feature type="compositionally biased region" description="Basic and acidic residues" evidence="1">
    <location>
        <begin position="199"/>
        <end position="211"/>
    </location>
</feature>
<dbReference type="PIR" id="F90603">
    <property type="entry name" value="F90603"/>
</dbReference>
<proteinExistence type="predicted"/>
<dbReference type="InterPro" id="IPR008979">
    <property type="entry name" value="Galactose-bd-like_sf"/>
</dbReference>
<feature type="region of interest" description="Disordered" evidence="1">
    <location>
        <begin position="40"/>
        <end position="211"/>
    </location>
</feature>
<dbReference type="AlphaFoldDB" id="Q98PI8"/>
<feature type="compositionally biased region" description="Polar residues" evidence="1">
    <location>
        <begin position="40"/>
        <end position="74"/>
    </location>
</feature>
<protein>
    <submittedName>
        <fullName evidence="2">VLPE-LIKE (Mycoplasma hyorhinis) LIPOPROTEIN</fullName>
    </submittedName>
</protein>
<name>Q98PI8_MYCPU</name>
<organism evidence="3">
    <name type="scientific">Mycoplasmopsis pulmonis (strain UAB CTIP)</name>
    <name type="common">Mycoplasma pulmonis</name>
    <dbReference type="NCBI Taxonomy" id="272635"/>
    <lineage>
        <taxon>Bacteria</taxon>
        <taxon>Bacillati</taxon>
        <taxon>Mycoplasmatota</taxon>
        <taxon>Mycoplasmoidales</taxon>
        <taxon>Metamycoplasmataceae</taxon>
        <taxon>Mycoplasmopsis</taxon>
    </lineage>
</organism>
<dbReference type="HOGENOM" id="CLU_020409_0_0_14"/>
<dbReference type="PROSITE" id="PS51257">
    <property type="entry name" value="PROKAR_LIPOPROTEIN"/>
    <property type="match status" value="1"/>
</dbReference>
<accession>Q98PI8</accession>
<feature type="compositionally biased region" description="Polar residues" evidence="1">
    <location>
        <begin position="162"/>
        <end position="175"/>
    </location>
</feature>
<sequence length="682" mass="77915">MWKGNMKKNKKLILGVLMFSGIVLTPAILVSCVDNRATNPNNNNQSLTPSNSEKTNNQDTGKINNNSPTSSKPNIGNIEQEGSQTPNNPNVEEQKSDSPKAPDTQDSGKKQEEELKSPSSPDAGQSQPESPQNPSTPNSEDKDQKPEEPQAPDKSKDENQMLGESQTPDTPNVEDTQPEAPQSPNPEEPNNSEENMDSNSDKEKESKPKWWEKSENAPVELLNIISDGENLWLNFKDAFSEKISSTLTLKKEGNNEEKQINFETEKSRIQKNSLKDLQTGKWKISQIKFNASSYTPTLDGSFDYKSSFEEYNRIKEILTSLNFSVKEEKKHILSFSEMKSSDFNLGLLAKEGNDVFGFPKETLESKEISDIDMQITFSPIKDDAVGEKRNGKFKIEFLNQSLLFETIEKNIEWKYKTAEKIMEDFAKGKERYIELENYLLNHYFKDKANIHPFMLKDLTTNVDGKQVKIADNKINLKDGVVATLKGSKGVNDYQGSATLIFEVDRYGSKKQVEITINDFAKVAFHEENYGGNKRLQDFDIRASSNWPGYPAALAFTTYAWKKHYWSAKKGDRNPWLEFGWKNGKRDTIYGLELLFWKGDDRYYKKDAYKIQYRETANGPWKNLNIYPKKAQEVFKKDFNYRRDLIEIKKANINAVRIVFVDGLKPVWPSIFSLMPITKVTKK</sequence>
<dbReference type="SUPFAM" id="SSF49785">
    <property type="entry name" value="Galactose-binding domain-like"/>
    <property type="match status" value="1"/>
</dbReference>
<dbReference type="Proteomes" id="UP000000528">
    <property type="component" value="Chromosome"/>
</dbReference>
<dbReference type="Gene3D" id="2.60.120.260">
    <property type="entry name" value="Galactose-binding domain-like"/>
    <property type="match status" value="1"/>
</dbReference>
<evidence type="ECO:0000313" key="2">
    <source>
        <dbReference type="EMBL" id="CAC13907.1"/>
    </source>
</evidence>
<gene>
    <name evidence="2" type="ordered locus">MYPU_7340</name>
</gene>
<dbReference type="EMBL" id="AL445565">
    <property type="protein sequence ID" value="CAC13907.1"/>
    <property type="molecule type" value="Genomic_DNA"/>
</dbReference>
<keyword evidence="2" id="KW-0449">Lipoprotein</keyword>
<feature type="compositionally biased region" description="Basic and acidic residues" evidence="1">
    <location>
        <begin position="106"/>
        <end position="116"/>
    </location>
</feature>
<dbReference type="BioCyc" id="MPUL272635:G1GT6-747-MONOMER"/>
<feature type="compositionally biased region" description="Polar residues" evidence="1">
    <location>
        <begin position="80"/>
        <end position="91"/>
    </location>
</feature>